<evidence type="ECO:0000259" key="10">
    <source>
        <dbReference type="PROSITE" id="PS51371"/>
    </source>
</evidence>
<dbReference type="GeneID" id="78315679"/>
<dbReference type="Pfam" id="PF07085">
    <property type="entry name" value="DRTGG"/>
    <property type="match status" value="1"/>
</dbReference>
<dbReference type="InterPro" id="IPR010766">
    <property type="entry name" value="DRTGG"/>
</dbReference>
<gene>
    <name evidence="11" type="ORF">SAMN02745149_00358</name>
</gene>
<proteinExistence type="predicted"/>
<dbReference type="GO" id="GO:0004427">
    <property type="term" value="F:inorganic diphosphate phosphatase activity"/>
    <property type="evidence" value="ECO:0007669"/>
    <property type="project" value="UniProtKB-EC"/>
</dbReference>
<dbReference type="SUPFAM" id="SSF64182">
    <property type="entry name" value="DHH phosphoesterases"/>
    <property type="match status" value="1"/>
</dbReference>
<keyword evidence="9" id="KW-0129">CBS domain</keyword>
<keyword evidence="5" id="KW-0378">Hydrolase</keyword>
<keyword evidence="6" id="KW-0464">Manganese</keyword>
<dbReference type="PANTHER" id="PTHR12112">
    <property type="entry name" value="BNIP - RELATED"/>
    <property type="match status" value="1"/>
</dbReference>
<dbReference type="InterPro" id="IPR001667">
    <property type="entry name" value="DDH_dom"/>
</dbReference>
<dbReference type="Pfam" id="PF02833">
    <property type="entry name" value="DHHA2"/>
    <property type="match status" value="1"/>
</dbReference>
<comment type="subunit">
    <text evidence="2">Homohexamer.</text>
</comment>
<evidence type="ECO:0000256" key="4">
    <source>
        <dbReference type="ARBA" id="ARBA00022723"/>
    </source>
</evidence>
<dbReference type="EMBL" id="FUWG01000003">
    <property type="protein sequence ID" value="SJZ30063.1"/>
    <property type="molecule type" value="Genomic_DNA"/>
</dbReference>
<dbReference type="InterPro" id="IPR000644">
    <property type="entry name" value="CBS_dom"/>
</dbReference>
<dbReference type="NCBIfam" id="NF011443">
    <property type="entry name" value="PRK14869.1-5"/>
    <property type="match status" value="1"/>
</dbReference>
<comment type="catalytic activity">
    <reaction evidence="8">
        <text>diphosphate + H2O = 2 phosphate + H(+)</text>
        <dbReference type="Rhea" id="RHEA:24576"/>
        <dbReference type="ChEBI" id="CHEBI:15377"/>
        <dbReference type="ChEBI" id="CHEBI:15378"/>
        <dbReference type="ChEBI" id="CHEBI:33019"/>
        <dbReference type="ChEBI" id="CHEBI:43474"/>
        <dbReference type="EC" id="3.6.1.1"/>
    </reaction>
</comment>
<dbReference type="PROSITE" id="PS51371">
    <property type="entry name" value="CBS"/>
    <property type="match status" value="2"/>
</dbReference>
<protein>
    <recommendedName>
        <fullName evidence="3">inorganic diphosphatase</fullName>
        <ecNumber evidence="3">3.6.1.1</ecNumber>
    </recommendedName>
    <alternativeName>
        <fullName evidence="7">Pyrophosphate phospho-hydrolase</fullName>
    </alternativeName>
</protein>
<dbReference type="Gene3D" id="3.10.310.20">
    <property type="entry name" value="DHHA2 domain"/>
    <property type="match status" value="1"/>
</dbReference>
<evidence type="ECO:0000256" key="6">
    <source>
        <dbReference type="ARBA" id="ARBA00023211"/>
    </source>
</evidence>
<organism evidence="11 12">
    <name type="scientific">Treponema porcinum</name>
    <dbReference type="NCBI Taxonomy" id="261392"/>
    <lineage>
        <taxon>Bacteria</taxon>
        <taxon>Pseudomonadati</taxon>
        <taxon>Spirochaetota</taxon>
        <taxon>Spirochaetia</taxon>
        <taxon>Spirochaetales</taxon>
        <taxon>Treponemataceae</taxon>
        <taxon>Treponema</taxon>
    </lineage>
</organism>
<feature type="domain" description="CBS" evidence="10">
    <location>
        <begin position="74"/>
        <end position="131"/>
    </location>
</feature>
<evidence type="ECO:0000313" key="11">
    <source>
        <dbReference type="EMBL" id="SJZ30063.1"/>
    </source>
</evidence>
<dbReference type="OrthoDB" id="9766150at2"/>
<dbReference type="InterPro" id="IPR046342">
    <property type="entry name" value="CBS_dom_sf"/>
</dbReference>
<reference evidence="11 12" key="1">
    <citation type="submission" date="2017-02" db="EMBL/GenBank/DDBJ databases">
        <authorList>
            <person name="Peterson S.W."/>
        </authorList>
    </citation>
    <scope>NUCLEOTIDE SEQUENCE [LARGE SCALE GENOMIC DNA]</scope>
    <source>
        <strain evidence="11 12">ATCC BAA-908</strain>
    </source>
</reference>
<dbReference type="Gene3D" id="3.90.1640.10">
    <property type="entry name" value="inorganic pyrophosphatase (n-terminal core)"/>
    <property type="match status" value="2"/>
</dbReference>
<dbReference type="InterPro" id="IPR028979">
    <property type="entry name" value="Ser_kin/Pase_Hpr-like_N_sf"/>
</dbReference>
<dbReference type="SMART" id="SM00116">
    <property type="entry name" value="CBS"/>
    <property type="match status" value="2"/>
</dbReference>
<name>A0A1T4JIV8_TREPO</name>
<keyword evidence="4" id="KW-0479">Metal-binding</keyword>
<dbReference type="GO" id="GO:0005737">
    <property type="term" value="C:cytoplasm"/>
    <property type="evidence" value="ECO:0007669"/>
    <property type="project" value="InterPro"/>
</dbReference>
<dbReference type="AlphaFoldDB" id="A0A1T4JIV8"/>
<dbReference type="RefSeq" id="WP_078932290.1">
    <property type="nucleotide sequence ID" value="NZ_FUWG01000003.1"/>
</dbReference>
<evidence type="ECO:0000256" key="5">
    <source>
        <dbReference type="ARBA" id="ARBA00022801"/>
    </source>
</evidence>
<dbReference type="SMART" id="SM01131">
    <property type="entry name" value="DHHA2"/>
    <property type="match status" value="1"/>
</dbReference>
<dbReference type="Pfam" id="PF01368">
    <property type="entry name" value="DHH"/>
    <property type="match status" value="1"/>
</dbReference>
<feature type="domain" description="CBS" evidence="10">
    <location>
        <begin position="256"/>
        <end position="318"/>
    </location>
</feature>
<dbReference type="NCBIfam" id="NF011442">
    <property type="entry name" value="PRK14869.1-4"/>
    <property type="match status" value="1"/>
</dbReference>
<dbReference type="PANTHER" id="PTHR12112:SF22">
    <property type="entry name" value="MANGANESE-DEPENDENT INORGANIC PYROPHOSPHATASE-RELATED"/>
    <property type="match status" value="1"/>
</dbReference>
<accession>A0A1T4JIV8</accession>
<dbReference type="InterPro" id="IPR004097">
    <property type="entry name" value="DHHA2"/>
</dbReference>
<evidence type="ECO:0000256" key="1">
    <source>
        <dbReference type="ARBA" id="ARBA00001936"/>
    </source>
</evidence>
<dbReference type="SUPFAM" id="SSF75138">
    <property type="entry name" value="HprK N-terminal domain-like"/>
    <property type="match status" value="1"/>
</dbReference>
<comment type="cofactor">
    <cofactor evidence="1">
        <name>Mn(2+)</name>
        <dbReference type="ChEBI" id="CHEBI:29035"/>
    </cofactor>
</comment>
<dbReference type="SUPFAM" id="SSF54631">
    <property type="entry name" value="CBS-domain pair"/>
    <property type="match status" value="1"/>
</dbReference>
<dbReference type="EC" id="3.6.1.1" evidence="3"/>
<evidence type="ECO:0000256" key="8">
    <source>
        <dbReference type="ARBA" id="ARBA00047820"/>
    </source>
</evidence>
<evidence type="ECO:0000256" key="7">
    <source>
        <dbReference type="ARBA" id="ARBA00032535"/>
    </source>
</evidence>
<evidence type="ECO:0000256" key="9">
    <source>
        <dbReference type="PROSITE-ProRule" id="PRU00703"/>
    </source>
</evidence>
<dbReference type="STRING" id="261392.SAMN02745149_00358"/>
<keyword evidence="12" id="KW-1185">Reference proteome</keyword>
<sequence>MEKTVYIFGHKNPDTDSVVSATAYARLKQLQGFENYKAARAGHFNPQTDYIFKKFNVQSPKYISNLTPKVEYYMEDECQVVDENKSVWAAIGEMDSAHLRALPVVDKDGKYKSLLHYSAFAQKLLDILNPENKVSISTSIGLIIRTMNAQPLIVHNQEEIFKSTILVGAASDDTFSRMLDEHKSENIIVITSDREKIYEACIERRVKLLIITSGYMLNKELKEKAQQNGVSVIMSPYTTSDTVMMIAYSTPVSLMADPEIQPVHPEDTISKIRQVLLDSPIRRLPVVDAENKVIGIISEHDLTNEPNIQLILVDHNELSQAVEGIEHYKIQEVIDHHRIGPLSTTYPITFINKPIGSTSTIITTLYQEAKIPIPKEIASILLCGILSDTLILQSTTTTDIDRQTAEYLSNITDLDIQTLGKEILTAGSRIKGRTATEVIHQDMKEYRENKSVYTVSQIEVGNLKEILDRKKEFLSELEIERRSNKAVFAALLVTDITQLSSILMMSTDPKFQPFITFPKLENDIYFLKDVVSRKKQLIPLITEQVENYER</sequence>
<dbReference type="InterPro" id="IPR038222">
    <property type="entry name" value="DHHA2_dom_sf"/>
</dbReference>
<dbReference type="Proteomes" id="UP000190423">
    <property type="component" value="Unassembled WGS sequence"/>
</dbReference>
<evidence type="ECO:0000256" key="3">
    <source>
        <dbReference type="ARBA" id="ARBA00012146"/>
    </source>
</evidence>
<evidence type="ECO:0000256" key="2">
    <source>
        <dbReference type="ARBA" id="ARBA00011643"/>
    </source>
</evidence>
<dbReference type="GO" id="GO:0046872">
    <property type="term" value="F:metal ion binding"/>
    <property type="evidence" value="ECO:0007669"/>
    <property type="project" value="UniProtKB-KW"/>
</dbReference>
<dbReference type="Gene3D" id="3.40.1390.20">
    <property type="entry name" value="HprK N-terminal domain-like"/>
    <property type="match status" value="1"/>
</dbReference>
<dbReference type="InterPro" id="IPR038763">
    <property type="entry name" value="DHH_sf"/>
</dbReference>
<dbReference type="Pfam" id="PF00571">
    <property type="entry name" value="CBS"/>
    <property type="match status" value="2"/>
</dbReference>
<evidence type="ECO:0000313" key="12">
    <source>
        <dbReference type="Proteomes" id="UP000190423"/>
    </source>
</evidence>